<keyword evidence="3" id="KW-0472">Membrane</keyword>
<feature type="transmembrane region" description="Helical" evidence="3">
    <location>
        <begin position="264"/>
        <end position="290"/>
    </location>
</feature>
<gene>
    <name evidence="4" type="ORF">R6G74_05045</name>
    <name evidence="5" type="ORF">R6P33_08895</name>
</gene>
<evidence type="ECO:0000313" key="6">
    <source>
        <dbReference type="Proteomes" id="UP001284901"/>
    </source>
</evidence>
<proteinExistence type="predicted"/>
<feature type="active site" description="Acyl-thioester intermediate" evidence="2">
    <location>
        <position position="233"/>
    </location>
</feature>
<reference evidence="4 6" key="1">
    <citation type="submission" date="2023-10" db="EMBL/GenBank/DDBJ databases">
        <title>Whole Genome based description of the genera Actinobaculum and Actinotignum reveals a complex phylogenetic relationship within the species included in the genus Actinotignum.</title>
        <authorList>
            <person name="Jensen C.S."/>
            <person name="Dargis R."/>
            <person name="Kemp M."/>
            <person name="Christensen J.J."/>
        </authorList>
    </citation>
    <scope>NUCLEOTIDE SEQUENCE</scope>
    <source>
        <strain evidence="5 6">SLA_B089</strain>
        <strain evidence="4">SLA_B245</strain>
    </source>
</reference>
<organism evidence="4 7">
    <name type="scientific">Actinotignum timonense</name>
    <dbReference type="NCBI Taxonomy" id="1870995"/>
    <lineage>
        <taxon>Bacteria</taxon>
        <taxon>Bacillati</taxon>
        <taxon>Actinomycetota</taxon>
        <taxon>Actinomycetes</taxon>
        <taxon>Actinomycetales</taxon>
        <taxon>Actinomycetaceae</taxon>
        <taxon>Actinotignum</taxon>
    </lineage>
</organism>
<dbReference type="GO" id="GO:0016787">
    <property type="term" value="F:hydrolase activity"/>
    <property type="evidence" value="ECO:0007669"/>
    <property type="project" value="UniProtKB-KW"/>
</dbReference>
<evidence type="ECO:0000256" key="2">
    <source>
        <dbReference type="PIRSR" id="PIRSR605754-1"/>
    </source>
</evidence>
<dbReference type="EMBL" id="JAWNFV010000009">
    <property type="protein sequence ID" value="MDY5140678.1"/>
    <property type="molecule type" value="Genomic_DNA"/>
</dbReference>
<keyword evidence="1" id="KW-0378">Hydrolase</keyword>
<dbReference type="AlphaFoldDB" id="A0AAW9HPG3"/>
<evidence type="ECO:0000256" key="3">
    <source>
        <dbReference type="SAM" id="Phobius"/>
    </source>
</evidence>
<dbReference type="Gene3D" id="2.40.260.10">
    <property type="entry name" value="Sortase"/>
    <property type="match status" value="1"/>
</dbReference>
<evidence type="ECO:0000313" key="7">
    <source>
        <dbReference type="Proteomes" id="UP001288320"/>
    </source>
</evidence>
<dbReference type="EMBL" id="JAWNFY010000031">
    <property type="protein sequence ID" value="MDY5147131.1"/>
    <property type="molecule type" value="Genomic_DNA"/>
</dbReference>
<evidence type="ECO:0000313" key="4">
    <source>
        <dbReference type="EMBL" id="MDY5140678.1"/>
    </source>
</evidence>
<dbReference type="CDD" id="cd05827">
    <property type="entry name" value="Sortase_C"/>
    <property type="match status" value="1"/>
</dbReference>
<dbReference type="SUPFAM" id="SSF63817">
    <property type="entry name" value="Sortase"/>
    <property type="match status" value="1"/>
</dbReference>
<dbReference type="RefSeq" id="WP_143231793.1">
    <property type="nucleotide sequence ID" value="NZ_CP136960.1"/>
</dbReference>
<dbReference type="GeneID" id="92813683"/>
<dbReference type="Proteomes" id="UP001288320">
    <property type="component" value="Unassembled WGS sequence"/>
</dbReference>
<comment type="caution">
    <text evidence="4">The sequence shown here is derived from an EMBL/GenBank/DDBJ whole genome shotgun (WGS) entry which is preliminary data.</text>
</comment>
<keyword evidence="3" id="KW-0812">Transmembrane</keyword>
<dbReference type="InterPro" id="IPR042002">
    <property type="entry name" value="Sortase_C"/>
</dbReference>
<feature type="active site" description="Proton donor/acceptor" evidence="2">
    <location>
        <position position="171"/>
    </location>
</feature>
<keyword evidence="6" id="KW-1185">Reference proteome</keyword>
<dbReference type="InterPro" id="IPR023365">
    <property type="entry name" value="Sortase_dom-sf"/>
</dbReference>
<dbReference type="NCBIfam" id="NF033745">
    <property type="entry name" value="class_C_sortase"/>
    <property type="match status" value="1"/>
</dbReference>
<evidence type="ECO:0000256" key="1">
    <source>
        <dbReference type="ARBA" id="ARBA00022801"/>
    </source>
</evidence>
<evidence type="ECO:0000313" key="5">
    <source>
        <dbReference type="EMBL" id="MDY5147131.1"/>
    </source>
</evidence>
<sequence length="308" mass="34596">MQPLDFRDFVKMKKRANSKRPRFMRALLLVLAGTLCLAYPLVSTLWNNYQAKLVVQDYVGHVNKQAEQVALDHLESAREYNKNRKAGTFTDPYSHTDIPAKADDLADFEKYLETLNEPAGAMATVTIPEIGVNLPVYHGTSYETLQRGAGHLYGSDLPVGGTDRHAIITAHSGLPNSTMFDQLNHLDSGDMFYINVQGTTLQYKVTDINVVDPTDIKLLQRQTGRDLATLITCTPYGINSHRLLVTGERVLPDRVEPPPAGHQWSWWMTLFIFAILAALAICAMIIFAGLRRRKDEKNRHAPKHALKE</sequence>
<dbReference type="Proteomes" id="UP001284901">
    <property type="component" value="Unassembled WGS sequence"/>
</dbReference>
<protein>
    <submittedName>
        <fullName evidence="4">Class C sortase</fullName>
    </submittedName>
</protein>
<accession>A0AAW9HPG3</accession>
<keyword evidence="3" id="KW-1133">Transmembrane helix</keyword>
<dbReference type="NCBIfam" id="TIGR01076">
    <property type="entry name" value="sortase_fam"/>
    <property type="match status" value="1"/>
</dbReference>
<name>A0AAW9HPG3_9ACTO</name>
<dbReference type="Pfam" id="PF04203">
    <property type="entry name" value="Sortase"/>
    <property type="match status" value="1"/>
</dbReference>
<dbReference type="InterPro" id="IPR005754">
    <property type="entry name" value="Sortase"/>
</dbReference>